<proteinExistence type="predicted"/>
<comment type="caution">
    <text evidence="2">The sequence shown here is derived from an EMBL/GenBank/DDBJ whole genome shotgun (WGS) entry which is preliminary data.</text>
</comment>
<name>A0A1E7X7F1_9BURK</name>
<feature type="compositionally biased region" description="Basic and acidic residues" evidence="1">
    <location>
        <begin position="185"/>
        <end position="197"/>
    </location>
</feature>
<dbReference type="EMBL" id="LROM01000020">
    <property type="protein sequence ID" value="OFA09076.1"/>
    <property type="molecule type" value="Genomic_DNA"/>
</dbReference>
<evidence type="ECO:0000313" key="3">
    <source>
        <dbReference type="Proteomes" id="UP000175989"/>
    </source>
</evidence>
<feature type="compositionally biased region" description="Basic residues" evidence="1">
    <location>
        <begin position="154"/>
        <end position="169"/>
    </location>
</feature>
<gene>
    <name evidence="2" type="ORF">DUPY_02150</name>
</gene>
<dbReference type="Proteomes" id="UP000175989">
    <property type="component" value="Unassembled WGS sequence"/>
</dbReference>
<feature type="region of interest" description="Disordered" evidence="1">
    <location>
        <begin position="131"/>
        <end position="246"/>
    </location>
</feature>
<evidence type="ECO:0000313" key="2">
    <source>
        <dbReference type="EMBL" id="OFA09076.1"/>
    </source>
</evidence>
<keyword evidence="3" id="KW-1185">Reference proteome</keyword>
<accession>A0A1E7X7F1</accession>
<organism evidence="2 3">
    <name type="scientific">Duganella phyllosphaerae</name>
    <dbReference type="NCBI Taxonomy" id="762836"/>
    <lineage>
        <taxon>Bacteria</taxon>
        <taxon>Pseudomonadati</taxon>
        <taxon>Pseudomonadota</taxon>
        <taxon>Betaproteobacteria</taxon>
        <taxon>Burkholderiales</taxon>
        <taxon>Oxalobacteraceae</taxon>
        <taxon>Telluria group</taxon>
        <taxon>Duganella</taxon>
    </lineage>
</organism>
<protein>
    <submittedName>
        <fullName evidence="2">Uncharacterized protein</fullName>
    </submittedName>
</protein>
<evidence type="ECO:0000256" key="1">
    <source>
        <dbReference type="SAM" id="MobiDB-lite"/>
    </source>
</evidence>
<reference evidence="3" key="1">
    <citation type="journal article" date="2016" name="Front. Microbiol.">
        <title>Molecular Keys to the Janthinobacterium and Duganella spp. Interaction with the Plant Pathogen Fusarium graminearum.</title>
        <authorList>
            <person name="Haack F.S."/>
            <person name="Poehlein A."/>
            <person name="Kroger C."/>
            <person name="Voigt C.A."/>
            <person name="Piepenbring M."/>
            <person name="Bode H.B."/>
            <person name="Daniel R."/>
            <person name="Schafer W."/>
            <person name="Streit W.R."/>
        </authorList>
    </citation>
    <scope>NUCLEOTIDE SEQUENCE [LARGE SCALE GENOMIC DNA]</scope>
    <source>
        <strain evidence="3">T54</strain>
    </source>
</reference>
<sequence>MLPAARVCALRVHLRPRRARTRPGVPGQAPAQFHPAAAVDGVHAVRSARGGAAQRPAARRERLVATPGHRAPARLATRGRYHAGRSGIRAHRRPAGGTRRFAASAHPARWPGCHAPGRAPAVRRCRWRHLRAGPHGRDQRPDGAGARGAGRPSRQQHHSIRHPGRRRYRAVAGTGAACGAGQLDGHWRPNLHQDRARGATGGAATGAAKRDRPRAVGQYGHARDEGGTGPAQDGRYRPGAAGRRVF</sequence>
<dbReference type="AlphaFoldDB" id="A0A1E7X7F1"/>
<feature type="compositionally biased region" description="Low complexity" evidence="1">
    <location>
        <begin position="170"/>
        <end position="181"/>
    </location>
</feature>